<evidence type="ECO:0000313" key="1">
    <source>
        <dbReference type="EMBL" id="WZC48624.1"/>
    </source>
</evidence>
<dbReference type="RefSeq" id="WP_341366738.1">
    <property type="nucleotide sequence ID" value="NZ_CP150951.2"/>
</dbReference>
<proteinExistence type="predicted"/>
<sequence>MMRNALFLPIAALAAFAAYLGLRAGQIPSETEIINHYAAAYMASAPEGAEATDCAAAPHPDKAIRMVISCTHQSGLITTYFVGPRGAALPEPEGPQA</sequence>
<gene>
    <name evidence="1" type="ORF">AABB29_17535</name>
</gene>
<dbReference type="EMBL" id="CP150951">
    <property type="protein sequence ID" value="WZC48624.1"/>
    <property type="molecule type" value="Genomic_DNA"/>
</dbReference>
<evidence type="ECO:0000313" key="2">
    <source>
        <dbReference type="Proteomes" id="UP001440612"/>
    </source>
</evidence>
<dbReference type="Proteomes" id="UP001440612">
    <property type="component" value="Chromosome"/>
</dbReference>
<accession>A0ABZ2V2C0</accession>
<reference evidence="2" key="1">
    <citation type="submission" date="2024-04" db="EMBL/GenBank/DDBJ databases">
        <title>Phylogenomic analyses of a clade within the roseobacter group suggest taxonomic reassignments of species of the genera Aestuariivita, Citreicella, Loktanella, Nautella, Pelagibaca, Ruegeria, Thalassobius, Thiobacimonas and Tropicibacter, and the proposal o.</title>
        <authorList>
            <person name="Jeon C.O."/>
        </authorList>
    </citation>
    <scope>NUCLEOTIDE SEQUENCE [LARGE SCALE GENOMIC DNA]</scope>
    <source>
        <strain evidence="2">BS5-3</strain>
    </source>
</reference>
<keyword evidence="2" id="KW-1185">Reference proteome</keyword>
<name>A0ABZ2V2C0_9RHOB</name>
<protein>
    <submittedName>
        <fullName evidence="1">Uncharacterized protein</fullName>
    </submittedName>
</protein>
<organism evidence="1 2">
    <name type="scientific">Yoonia phaeophyticola</name>
    <dbReference type="NCBI Taxonomy" id="3137369"/>
    <lineage>
        <taxon>Bacteria</taxon>
        <taxon>Pseudomonadati</taxon>
        <taxon>Pseudomonadota</taxon>
        <taxon>Alphaproteobacteria</taxon>
        <taxon>Rhodobacterales</taxon>
        <taxon>Paracoccaceae</taxon>
        <taxon>Yoonia</taxon>
    </lineage>
</organism>